<organism evidence="2 3">
    <name type="scientific">Stephanodiscus triporus</name>
    <dbReference type="NCBI Taxonomy" id="2934178"/>
    <lineage>
        <taxon>Eukaryota</taxon>
        <taxon>Sar</taxon>
        <taxon>Stramenopiles</taxon>
        <taxon>Ochrophyta</taxon>
        <taxon>Bacillariophyta</taxon>
        <taxon>Coscinodiscophyceae</taxon>
        <taxon>Thalassiosirophycidae</taxon>
        <taxon>Stephanodiscales</taxon>
        <taxon>Stephanodiscaceae</taxon>
        <taxon>Stephanodiscus</taxon>
    </lineage>
</organism>
<dbReference type="AlphaFoldDB" id="A0ABD3P9U2"/>
<keyword evidence="3" id="KW-1185">Reference proteome</keyword>
<sequence length="272" mass="31292">MNTVQAQQFAALQKATASYNNDAKMADHMRRREADVMSRAAEQNRRDEEELRIAHGELGEETRKQKDHEIEKKRYKHAVETDRQSIVKITSELKGIEADEREQKTQFVKEMESLNNENDFILTHRENKKMSQLLDAETVNWFVEIKLNATMKHGIDGVDEMQMVDESERWSEDATRAKDELAGLIEIEGRSSELTKKMNELEKFLQQLRAKFLLEHSNLGQIETNDLEAKWMNAFEEDGGEDTTDNEGGKAANGLTGGPSTIHMDLFYSDHE</sequence>
<name>A0ABD3P9U2_9STRA</name>
<evidence type="ECO:0000313" key="2">
    <source>
        <dbReference type="EMBL" id="KAL3783946.1"/>
    </source>
</evidence>
<feature type="region of interest" description="Disordered" evidence="1">
    <location>
        <begin position="237"/>
        <end position="258"/>
    </location>
</feature>
<protein>
    <submittedName>
        <fullName evidence="2">Uncharacterized protein</fullName>
    </submittedName>
</protein>
<evidence type="ECO:0000256" key="1">
    <source>
        <dbReference type="SAM" id="MobiDB-lite"/>
    </source>
</evidence>
<reference evidence="2 3" key="1">
    <citation type="submission" date="2024-10" db="EMBL/GenBank/DDBJ databases">
        <title>Updated reference genomes for cyclostephanoid diatoms.</title>
        <authorList>
            <person name="Roberts W.R."/>
            <person name="Alverson A.J."/>
        </authorList>
    </citation>
    <scope>NUCLEOTIDE SEQUENCE [LARGE SCALE GENOMIC DNA]</scope>
    <source>
        <strain evidence="2 3">AJA276-08</strain>
    </source>
</reference>
<gene>
    <name evidence="2" type="ORF">ACHAW5_010460</name>
</gene>
<accession>A0ABD3P9U2</accession>
<evidence type="ECO:0000313" key="3">
    <source>
        <dbReference type="Proteomes" id="UP001530315"/>
    </source>
</evidence>
<dbReference type="EMBL" id="JALLAZ020000947">
    <property type="protein sequence ID" value="KAL3783946.1"/>
    <property type="molecule type" value="Genomic_DNA"/>
</dbReference>
<comment type="caution">
    <text evidence="2">The sequence shown here is derived from an EMBL/GenBank/DDBJ whole genome shotgun (WGS) entry which is preliminary data.</text>
</comment>
<dbReference type="Proteomes" id="UP001530315">
    <property type="component" value="Unassembled WGS sequence"/>
</dbReference>
<proteinExistence type="predicted"/>